<proteinExistence type="predicted"/>
<organism evidence="1 2">
    <name type="scientific">Entomophthora muscae</name>
    <dbReference type="NCBI Taxonomy" id="34485"/>
    <lineage>
        <taxon>Eukaryota</taxon>
        <taxon>Fungi</taxon>
        <taxon>Fungi incertae sedis</taxon>
        <taxon>Zoopagomycota</taxon>
        <taxon>Entomophthoromycotina</taxon>
        <taxon>Entomophthoromycetes</taxon>
        <taxon>Entomophthorales</taxon>
        <taxon>Entomophthoraceae</taxon>
        <taxon>Entomophthora</taxon>
    </lineage>
</organism>
<evidence type="ECO:0000313" key="1">
    <source>
        <dbReference type="EMBL" id="KAJ9055243.1"/>
    </source>
</evidence>
<sequence>MGFFSSFGKVAKNTIISPDIVRINGNQTTDDVEFRISYFDKYIYTAKYPISAYIDRMNKDQTFRKPEKPTDEYELLKSHVDITSEIEKLASNRYSLYFKLSNGTQIFLETSHRYVEGNSITHLDFANRSTQDELMVRSAKLGDGVHHRAHDKAWATSPYGPNILAILETMGYKLNAAATFENSLEGYMASKYPSYMPAQVSHLNVPKTSKNVHSRKKQTSRGNNVPSATGPVKAENDKRIPLKPNKFSLSKDKSPKGQTLDLKNAQAALRPTKKN</sequence>
<evidence type="ECO:0000313" key="2">
    <source>
        <dbReference type="Proteomes" id="UP001165960"/>
    </source>
</evidence>
<gene>
    <name evidence="1" type="ORF">DSO57_1005652</name>
</gene>
<protein>
    <submittedName>
        <fullName evidence="1">Uncharacterized protein</fullName>
    </submittedName>
</protein>
<accession>A0ACC2RYW9</accession>
<dbReference type="EMBL" id="QTSX02006405">
    <property type="protein sequence ID" value="KAJ9055243.1"/>
    <property type="molecule type" value="Genomic_DNA"/>
</dbReference>
<reference evidence="1" key="1">
    <citation type="submission" date="2022-04" db="EMBL/GenBank/DDBJ databases">
        <title>Genome of the entomopathogenic fungus Entomophthora muscae.</title>
        <authorList>
            <person name="Elya C."/>
            <person name="Lovett B.R."/>
            <person name="Lee E."/>
            <person name="Macias A.M."/>
            <person name="Hajek A.E."/>
            <person name="De Bivort B.L."/>
            <person name="Kasson M.T."/>
            <person name="De Fine Licht H.H."/>
            <person name="Stajich J.E."/>
        </authorList>
    </citation>
    <scope>NUCLEOTIDE SEQUENCE</scope>
    <source>
        <strain evidence="1">Berkeley</strain>
    </source>
</reference>
<comment type="caution">
    <text evidence="1">The sequence shown here is derived from an EMBL/GenBank/DDBJ whole genome shotgun (WGS) entry which is preliminary data.</text>
</comment>
<keyword evidence="2" id="KW-1185">Reference proteome</keyword>
<name>A0ACC2RYW9_9FUNG</name>
<dbReference type="Proteomes" id="UP001165960">
    <property type="component" value="Unassembled WGS sequence"/>
</dbReference>